<feature type="compositionally biased region" description="Low complexity" evidence="4">
    <location>
        <begin position="216"/>
        <end position="236"/>
    </location>
</feature>
<feature type="region of interest" description="Disordered" evidence="4">
    <location>
        <begin position="216"/>
        <end position="238"/>
    </location>
</feature>
<protein>
    <recommendedName>
        <fullName evidence="7">Anaphase-promoting complex subunit 4 WD40 domain-containing protein</fullName>
    </recommendedName>
</protein>
<feature type="region of interest" description="Disordered" evidence="4">
    <location>
        <begin position="64"/>
        <end position="120"/>
    </location>
</feature>
<feature type="compositionally biased region" description="Low complexity" evidence="4">
    <location>
        <begin position="95"/>
        <end position="120"/>
    </location>
</feature>
<reference evidence="5 6" key="1">
    <citation type="submission" date="2023-05" db="EMBL/GenBank/DDBJ databases">
        <title>A 100% complete, gapless, phased diploid assembly of the Scenedesmus obliquus UTEX 3031 genome.</title>
        <authorList>
            <person name="Biondi T.C."/>
            <person name="Hanschen E.R."/>
            <person name="Kwon T."/>
            <person name="Eng W."/>
            <person name="Kruse C.P.S."/>
            <person name="Koehler S.I."/>
            <person name="Kunde Y."/>
            <person name="Gleasner C.D."/>
            <person name="You Mak K.T."/>
            <person name="Polle J."/>
            <person name="Hovde B.T."/>
            <person name="Starkenburg S.R."/>
        </authorList>
    </citation>
    <scope>NUCLEOTIDE SEQUENCE [LARGE SCALE GENOMIC DNA]</scope>
    <source>
        <strain evidence="5 6">DOE0152z</strain>
    </source>
</reference>
<dbReference type="PROSITE" id="PS00678">
    <property type="entry name" value="WD_REPEATS_1"/>
    <property type="match status" value="1"/>
</dbReference>
<feature type="region of interest" description="Disordered" evidence="4">
    <location>
        <begin position="419"/>
        <end position="449"/>
    </location>
</feature>
<name>A0ABY8TQ52_TETOB</name>
<keyword evidence="1 3" id="KW-0853">WD repeat</keyword>
<dbReference type="PANTHER" id="PTHR45389:SF1">
    <property type="entry name" value="WD REPEAT-CONTAINING PROTEIN RUP1"/>
    <property type="match status" value="1"/>
</dbReference>
<evidence type="ECO:0000256" key="4">
    <source>
        <dbReference type="SAM" id="MobiDB-lite"/>
    </source>
</evidence>
<evidence type="ECO:0000256" key="3">
    <source>
        <dbReference type="PROSITE-ProRule" id="PRU00221"/>
    </source>
</evidence>
<dbReference type="Proteomes" id="UP001244341">
    <property type="component" value="Chromosome 3b"/>
</dbReference>
<dbReference type="PROSITE" id="PS50082">
    <property type="entry name" value="WD_REPEATS_2"/>
    <property type="match status" value="1"/>
</dbReference>
<gene>
    <name evidence="5" type="ORF">OEZ85_011372</name>
</gene>
<sequence length="582" mass="62240">MITKQLSQDMMDCVLSRSQRTARFPRCDSSDCLVCQGQRTFCSEAVTSHVSCWLERRMSATNSSLGDSLSASVPSDDASVPVQQQRKRIRREGSQDSAEQQQEQQAALLPAPSQPDASASQQQEGVFFSSLLGCQPWAWRPEWADWQQPAPCRMVQLASLQSPAELSSGAAGQQVRRGDMICGLEFSLDGQMLATAGVSKQVALYALAALEQQQEQQQPEASYSSRRQQQQQDRLPSLPPVALVRLPGKVSSIAWSPDMDGVMSIGDYDGTLTQVHVASGHYLSEVDAHCGRRIWSVAHSRLRPHLAATASDDCTAKLWAGSAFDSPVATISLPGSPAVCCADFSQHDANLLALAAADARVYLYDLRQLAQPLAVLRGHSRPVSYAKFLGGQQLVSASIDGTLAAWDLLPVLGQAVSSSSGSGTGHSSSSSSASAYPGTGSRWRASEQQQQQQLSQPWKVFKGHTNEKNFVGLAVQLSAGLMAVGSETGEVFAYHTSWSDPLARHRLDAAAAPQQRCVQQLTKPAAVGWAQQLQQRAVCAVAWQPSAPSCGSSGGADCFRSSALLAAANSAGECRLLALVDP</sequence>
<dbReference type="PANTHER" id="PTHR45389">
    <property type="entry name" value="WD REPEAT-CONTAINING PROTEIN RUP1"/>
    <property type="match status" value="1"/>
</dbReference>
<evidence type="ECO:0008006" key="7">
    <source>
        <dbReference type="Google" id="ProtNLM"/>
    </source>
</evidence>
<dbReference type="Gene3D" id="2.130.10.10">
    <property type="entry name" value="YVTN repeat-like/Quinoprotein amine dehydrogenase"/>
    <property type="match status" value="1"/>
</dbReference>
<dbReference type="Pfam" id="PF00400">
    <property type="entry name" value="WD40"/>
    <property type="match status" value="2"/>
</dbReference>
<evidence type="ECO:0000313" key="6">
    <source>
        <dbReference type="Proteomes" id="UP001244341"/>
    </source>
</evidence>
<keyword evidence="6" id="KW-1185">Reference proteome</keyword>
<feature type="compositionally biased region" description="Low complexity" evidence="4">
    <location>
        <begin position="419"/>
        <end position="441"/>
    </location>
</feature>
<dbReference type="InterPro" id="IPR001680">
    <property type="entry name" value="WD40_rpt"/>
</dbReference>
<dbReference type="EMBL" id="CP126210">
    <property type="protein sequence ID" value="WIA11245.1"/>
    <property type="molecule type" value="Genomic_DNA"/>
</dbReference>
<dbReference type="SUPFAM" id="SSF50978">
    <property type="entry name" value="WD40 repeat-like"/>
    <property type="match status" value="1"/>
</dbReference>
<evidence type="ECO:0000313" key="5">
    <source>
        <dbReference type="EMBL" id="WIA11245.1"/>
    </source>
</evidence>
<proteinExistence type="predicted"/>
<dbReference type="SMART" id="SM00320">
    <property type="entry name" value="WD40"/>
    <property type="match status" value="6"/>
</dbReference>
<dbReference type="InterPro" id="IPR019775">
    <property type="entry name" value="WD40_repeat_CS"/>
</dbReference>
<dbReference type="InterPro" id="IPR044616">
    <property type="entry name" value="RUP1/2"/>
</dbReference>
<dbReference type="InterPro" id="IPR036322">
    <property type="entry name" value="WD40_repeat_dom_sf"/>
</dbReference>
<organism evidence="5 6">
    <name type="scientific">Tetradesmus obliquus</name>
    <name type="common">Green alga</name>
    <name type="synonym">Acutodesmus obliquus</name>
    <dbReference type="NCBI Taxonomy" id="3088"/>
    <lineage>
        <taxon>Eukaryota</taxon>
        <taxon>Viridiplantae</taxon>
        <taxon>Chlorophyta</taxon>
        <taxon>core chlorophytes</taxon>
        <taxon>Chlorophyceae</taxon>
        <taxon>CS clade</taxon>
        <taxon>Sphaeropleales</taxon>
        <taxon>Scenedesmaceae</taxon>
        <taxon>Tetradesmus</taxon>
    </lineage>
</organism>
<evidence type="ECO:0000256" key="2">
    <source>
        <dbReference type="ARBA" id="ARBA00022737"/>
    </source>
</evidence>
<evidence type="ECO:0000256" key="1">
    <source>
        <dbReference type="ARBA" id="ARBA00022574"/>
    </source>
</evidence>
<keyword evidence="2" id="KW-0677">Repeat</keyword>
<feature type="repeat" description="WD" evidence="3">
    <location>
        <begin position="376"/>
        <end position="408"/>
    </location>
</feature>
<dbReference type="InterPro" id="IPR015943">
    <property type="entry name" value="WD40/YVTN_repeat-like_dom_sf"/>
</dbReference>
<feature type="compositionally biased region" description="Polar residues" evidence="4">
    <location>
        <begin position="64"/>
        <end position="73"/>
    </location>
</feature>
<accession>A0ABY8TQ52</accession>